<evidence type="ECO:0000256" key="1">
    <source>
        <dbReference type="ARBA" id="ARBA00004651"/>
    </source>
</evidence>
<keyword evidence="6" id="KW-0029">Amino-acid transport</keyword>
<feature type="transmembrane region" description="Helical" evidence="9">
    <location>
        <begin position="168"/>
        <end position="185"/>
    </location>
</feature>
<name>A0ABT7DP78_9ACTN</name>
<organism evidence="10 11">
    <name type="scientific">Gordonibacter faecis</name>
    <dbReference type="NCBI Taxonomy" id="3047475"/>
    <lineage>
        <taxon>Bacteria</taxon>
        <taxon>Bacillati</taxon>
        <taxon>Actinomycetota</taxon>
        <taxon>Coriobacteriia</taxon>
        <taxon>Eggerthellales</taxon>
        <taxon>Eggerthellaceae</taxon>
        <taxon>Gordonibacter</taxon>
    </lineage>
</organism>
<protein>
    <submittedName>
        <fullName evidence="10">Basic amino acid/polyamine antiporter</fullName>
    </submittedName>
</protein>
<evidence type="ECO:0000256" key="6">
    <source>
        <dbReference type="ARBA" id="ARBA00022970"/>
    </source>
</evidence>
<feature type="transmembrane region" description="Helical" evidence="9">
    <location>
        <begin position="134"/>
        <end position="162"/>
    </location>
</feature>
<feature type="transmembrane region" description="Helical" evidence="9">
    <location>
        <begin position="51"/>
        <end position="71"/>
    </location>
</feature>
<evidence type="ECO:0000256" key="2">
    <source>
        <dbReference type="ARBA" id="ARBA00008220"/>
    </source>
</evidence>
<feature type="transmembrane region" description="Helical" evidence="9">
    <location>
        <begin position="83"/>
        <end position="105"/>
    </location>
</feature>
<sequence length="521" mass="54450">MSVSASHHPASTVNAASVAAPTVSPAGGGEVATTPGSSAPDTPQTHGGLGIFRLVTTVITLIVGGGVFTLAGDQAAGGASGAAILTAWSISGVGVFCLVMTFFALSRIKPELKGGIYSYASAGFGDFLGFNSAWGYWISALLCTVSFSALLCGALAYFFPIFEDGTNLPSVIAASCLIWFYVFLVSRGIKEATGVNAVITISKFVPIFVGITAIIFLQKFDPAIFMANFAQGADPSLPFFDQVSNTMMVTIWVFVGIEGAVAISGRAKKERDVGKATIIAFVCVLSIYLMVSVLSMGVMPLADLAELPNPALAGVLEHAVGPWGATLINGGVVLSLVGAMLGYTVLSSESPYEAAEQGVFIKAFAKTNKKGAPIVTLIVTNLIVEAFLIVMLFSDSTYQFFYTLSAGMILLPYLLSAAYFAKLAFTQPESFKGKVGGNLTLWRIFGIFGVVYSFFLAFASGAVGLTIMSLLYAPGILMYIKGKKERGEPYLKSTLDKVVVAIILAAALVSIVLIATGAVVI</sequence>
<feature type="transmembrane region" description="Helical" evidence="9">
    <location>
        <begin position="277"/>
        <end position="302"/>
    </location>
</feature>
<keyword evidence="8 9" id="KW-0472">Membrane</keyword>
<dbReference type="InterPro" id="IPR050367">
    <property type="entry name" value="APC_superfamily"/>
</dbReference>
<proteinExistence type="inferred from homology"/>
<dbReference type="PIRSF" id="PIRSF006060">
    <property type="entry name" value="AA_transporter"/>
    <property type="match status" value="1"/>
</dbReference>
<dbReference type="InterPro" id="IPR004754">
    <property type="entry name" value="Amino_acid_antiprt"/>
</dbReference>
<dbReference type="PANTHER" id="PTHR42770:SF4">
    <property type="entry name" value="ARGININE_ORNITHINE ANTIPORTER-RELATED"/>
    <property type="match status" value="1"/>
</dbReference>
<feature type="transmembrane region" description="Helical" evidence="9">
    <location>
        <begin position="374"/>
        <end position="394"/>
    </location>
</feature>
<dbReference type="EMBL" id="JASJEU010000022">
    <property type="protein sequence ID" value="MDJ1651351.1"/>
    <property type="molecule type" value="Genomic_DNA"/>
</dbReference>
<comment type="subcellular location">
    <subcellularLocation>
        <location evidence="1">Cell membrane</location>
        <topology evidence="1">Multi-pass membrane protein</topology>
    </subcellularLocation>
</comment>
<comment type="similarity">
    <text evidence="2">Belongs to the amino acid-polyamine-organocation (APC) superfamily. Basic amino acid/polyamine antiporter (APA) (TC 2.A.3.2) family.</text>
</comment>
<dbReference type="RefSeq" id="WP_283832697.1">
    <property type="nucleotide sequence ID" value="NZ_JASJEU010000022.1"/>
</dbReference>
<dbReference type="Proteomes" id="UP001232750">
    <property type="component" value="Unassembled WGS sequence"/>
</dbReference>
<feature type="transmembrane region" description="Helical" evidence="9">
    <location>
        <begin position="500"/>
        <end position="520"/>
    </location>
</feature>
<feature type="transmembrane region" description="Helical" evidence="9">
    <location>
        <begin position="435"/>
        <end position="455"/>
    </location>
</feature>
<evidence type="ECO:0000313" key="11">
    <source>
        <dbReference type="Proteomes" id="UP001232750"/>
    </source>
</evidence>
<keyword evidence="4" id="KW-1003">Cell membrane</keyword>
<feature type="transmembrane region" description="Helical" evidence="9">
    <location>
        <begin position="197"/>
        <end position="217"/>
    </location>
</feature>
<keyword evidence="3" id="KW-0813">Transport</keyword>
<keyword evidence="11" id="KW-1185">Reference proteome</keyword>
<evidence type="ECO:0000313" key="10">
    <source>
        <dbReference type="EMBL" id="MDJ1651351.1"/>
    </source>
</evidence>
<dbReference type="Pfam" id="PF13520">
    <property type="entry name" value="AA_permease_2"/>
    <property type="match status" value="1"/>
</dbReference>
<evidence type="ECO:0000256" key="9">
    <source>
        <dbReference type="SAM" id="Phobius"/>
    </source>
</evidence>
<dbReference type="NCBIfam" id="TIGR00905">
    <property type="entry name" value="2A0302"/>
    <property type="match status" value="1"/>
</dbReference>
<feature type="transmembrane region" description="Helical" evidence="9">
    <location>
        <begin position="400"/>
        <end position="423"/>
    </location>
</feature>
<reference evidence="10 11" key="1">
    <citation type="submission" date="2023-05" db="EMBL/GenBank/DDBJ databases">
        <title>Gordonibacter KGMB12511T sp. nov., isolated from faeces of healthy Korean.</title>
        <authorList>
            <person name="Kim H.S."/>
            <person name="Kim J.-S."/>
            <person name="Suh M.K."/>
            <person name="Eom M.K."/>
            <person name="Do H.E."/>
            <person name="Lee J.-S."/>
        </authorList>
    </citation>
    <scope>NUCLEOTIDE SEQUENCE [LARGE SCALE GENOMIC DNA]</scope>
    <source>
        <strain evidence="10 11">KGMB12511</strain>
    </source>
</reference>
<accession>A0ABT7DP78</accession>
<keyword evidence="7 9" id="KW-1133">Transmembrane helix</keyword>
<dbReference type="InterPro" id="IPR002293">
    <property type="entry name" value="AA/rel_permease1"/>
</dbReference>
<evidence type="ECO:0000256" key="4">
    <source>
        <dbReference type="ARBA" id="ARBA00022475"/>
    </source>
</evidence>
<evidence type="ECO:0000256" key="8">
    <source>
        <dbReference type="ARBA" id="ARBA00023136"/>
    </source>
</evidence>
<evidence type="ECO:0000256" key="7">
    <source>
        <dbReference type="ARBA" id="ARBA00022989"/>
    </source>
</evidence>
<evidence type="ECO:0000256" key="3">
    <source>
        <dbReference type="ARBA" id="ARBA00022448"/>
    </source>
</evidence>
<dbReference type="PANTHER" id="PTHR42770">
    <property type="entry name" value="AMINO ACID TRANSPORTER-RELATED"/>
    <property type="match status" value="1"/>
</dbReference>
<feature type="transmembrane region" description="Helical" evidence="9">
    <location>
        <begin position="322"/>
        <end position="346"/>
    </location>
</feature>
<feature type="transmembrane region" description="Helical" evidence="9">
    <location>
        <begin position="246"/>
        <end position="265"/>
    </location>
</feature>
<comment type="caution">
    <text evidence="10">The sequence shown here is derived from an EMBL/GenBank/DDBJ whole genome shotgun (WGS) entry which is preliminary data.</text>
</comment>
<dbReference type="Gene3D" id="1.20.1740.10">
    <property type="entry name" value="Amino acid/polyamine transporter I"/>
    <property type="match status" value="1"/>
</dbReference>
<keyword evidence="5 9" id="KW-0812">Transmembrane</keyword>
<gene>
    <name evidence="10" type="ORF">QNJ86_11110</name>
</gene>
<evidence type="ECO:0000256" key="5">
    <source>
        <dbReference type="ARBA" id="ARBA00022692"/>
    </source>
</evidence>